<evidence type="ECO:0000256" key="3">
    <source>
        <dbReference type="SAM" id="SignalP"/>
    </source>
</evidence>
<dbReference type="PROSITE" id="PS51677">
    <property type="entry name" value="NODB"/>
    <property type="match status" value="1"/>
</dbReference>
<protein>
    <submittedName>
        <fullName evidence="5">Putative polysaccharide deacetylase</fullName>
    </submittedName>
</protein>
<dbReference type="Proteomes" id="UP000002208">
    <property type="component" value="Plasmid 1"/>
</dbReference>
<name>C1D2K1_DEIDV</name>
<dbReference type="InterPro" id="IPR051398">
    <property type="entry name" value="Polysacch_Deacetylase"/>
</dbReference>
<gene>
    <name evidence="5" type="ordered locus">Deide_1p01810</name>
</gene>
<keyword evidence="5" id="KW-0614">Plasmid</keyword>
<proteinExistence type="predicted"/>
<dbReference type="GO" id="GO:0016810">
    <property type="term" value="F:hydrolase activity, acting on carbon-nitrogen (but not peptide) bonds"/>
    <property type="evidence" value="ECO:0007669"/>
    <property type="project" value="InterPro"/>
</dbReference>
<evidence type="ECO:0000259" key="4">
    <source>
        <dbReference type="PROSITE" id="PS51677"/>
    </source>
</evidence>
<evidence type="ECO:0000313" key="5">
    <source>
        <dbReference type="EMBL" id="ACO47640.1"/>
    </source>
</evidence>
<dbReference type="InterPro" id="IPR002509">
    <property type="entry name" value="NODB_dom"/>
</dbReference>
<keyword evidence="2 3" id="KW-0732">Signal</keyword>
<reference evidence="5 6" key="1">
    <citation type="journal article" date="2009" name="PLoS Genet.">
        <title>Alliance of proteomics and genomics to unravel the specificities of Sahara bacterium Deinococcus deserti.</title>
        <authorList>
            <person name="de Groot A."/>
            <person name="Dulermo R."/>
            <person name="Ortet P."/>
            <person name="Blanchard L."/>
            <person name="Guerin P."/>
            <person name="Fernandez B."/>
            <person name="Vacherie B."/>
            <person name="Dossat C."/>
            <person name="Jolivet E."/>
            <person name="Siguier P."/>
            <person name="Chandler M."/>
            <person name="Barakat M."/>
            <person name="Dedieu A."/>
            <person name="Barbe V."/>
            <person name="Heulin T."/>
            <person name="Sommer S."/>
            <person name="Achouak W."/>
            <person name="Armengaud J."/>
        </authorList>
    </citation>
    <scope>NUCLEOTIDE SEQUENCE [LARGE SCALE GENOMIC DNA]</scope>
    <source>
        <strain evidence="6">DSM 17065 / CIP 109153 / LMG 22923 / VCD115</strain>
        <plasmid evidence="6">pDeide1</plasmid>
    </source>
</reference>
<geneLocation type="plasmid" evidence="6">
    <name>pDeide1</name>
</geneLocation>
<dbReference type="AlphaFoldDB" id="C1D2K1"/>
<dbReference type="EMBL" id="CP001115">
    <property type="protein sequence ID" value="ACO47640.1"/>
    <property type="molecule type" value="Genomic_DNA"/>
</dbReference>
<feature type="domain" description="NodB homology" evidence="4">
    <location>
        <begin position="325"/>
        <end position="544"/>
    </location>
</feature>
<evidence type="ECO:0000313" key="6">
    <source>
        <dbReference type="Proteomes" id="UP000002208"/>
    </source>
</evidence>
<dbReference type="PROSITE" id="PS51257">
    <property type="entry name" value="PROKAR_LIPOPROTEIN"/>
    <property type="match status" value="1"/>
</dbReference>
<feature type="chain" id="PRO_5002905638" evidence="3">
    <location>
        <begin position="21"/>
        <end position="544"/>
    </location>
</feature>
<accession>C1D2K1</accession>
<dbReference type="GO" id="GO:0005975">
    <property type="term" value="P:carbohydrate metabolic process"/>
    <property type="evidence" value="ECO:0007669"/>
    <property type="project" value="InterPro"/>
</dbReference>
<comment type="subcellular location">
    <subcellularLocation>
        <location evidence="1">Secreted</location>
    </subcellularLocation>
</comment>
<feature type="signal peptide" evidence="3">
    <location>
        <begin position="1"/>
        <end position="20"/>
    </location>
</feature>
<dbReference type="SUPFAM" id="SSF88713">
    <property type="entry name" value="Glycoside hydrolase/deacetylase"/>
    <property type="match status" value="1"/>
</dbReference>
<evidence type="ECO:0000256" key="2">
    <source>
        <dbReference type="ARBA" id="ARBA00022729"/>
    </source>
</evidence>
<sequence>MKPYLSPAALILTALLSACSTDSSTPTATEDTTAISELGTFDAAFTNPQGGTMRSLSASVALQPATPLGAVDIRVAGSGMYDDERSNRRYLWGVFEVTNTSKTNLSNLTMVAYTKAGASIGGTAITRLQDAQGRAYLNERVAQNIRPGDHLNILNSYAFQGLTEDEAQRIETGARTGKLIGTNDDVLEYGFTVINPRDGSQTLRPGETGTLVLATKLPLLAGNAPQKFNMSLLLTTGGARRVTRNVGESNESVHLRARLSGAREIAYIGPDTNTAPGRYRTVRIPNIRLTTGAKPTYLLDLEEKLSSCVQGLQPTGLRPLNNAGPMVTFITDDGAAADHSRLLPLFKQKGVVATAAIATQNIISGDPYFATPEQVRDLQRAGWEIASHTRTHPDLVTLSDAELSAEIEGSKRELEDLGFRADTFVYPYGSHNPTVREKVCQHYRTAFIDRGGANDTPLNTNYQLRRVAFGAWTDAGQNTMDAYKAAVDSAIARNSWLVFMLHPGNREQHNEQQQQYLADTIDYVRGKNVPIVTAGDALYRLGAK</sequence>
<dbReference type="OrthoDB" id="9778320at2"/>
<dbReference type="GO" id="GO:0005576">
    <property type="term" value="C:extracellular region"/>
    <property type="evidence" value="ECO:0007669"/>
    <property type="project" value="UniProtKB-SubCell"/>
</dbReference>
<organism evidence="5 6">
    <name type="scientific">Deinococcus deserti (strain DSM 17065 / CIP 109153 / LMG 22923 / VCD115)</name>
    <dbReference type="NCBI Taxonomy" id="546414"/>
    <lineage>
        <taxon>Bacteria</taxon>
        <taxon>Thermotogati</taxon>
        <taxon>Deinococcota</taxon>
        <taxon>Deinococci</taxon>
        <taxon>Deinococcales</taxon>
        <taxon>Deinococcaceae</taxon>
        <taxon>Deinococcus</taxon>
    </lineage>
</organism>
<dbReference type="RefSeq" id="WP_012694763.1">
    <property type="nucleotide sequence ID" value="NC_012527.1"/>
</dbReference>
<dbReference type="Pfam" id="PF01522">
    <property type="entry name" value="Polysacc_deac_1"/>
    <property type="match status" value="1"/>
</dbReference>
<dbReference type="PANTHER" id="PTHR34216:SF3">
    <property type="entry name" value="POLY-BETA-1,6-N-ACETYL-D-GLUCOSAMINE N-DEACETYLASE"/>
    <property type="match status" value="1"/>
</dbReference>
<evidence type="ECO:0000256" key="1">
    <source>
        <dbReference type="ARBA" id="ARBA00004613"/>
    </source>
</evidence>
<dbReference type="KEGG" id="ddr:Deide_1p01810"/>
<keyword evidence="6" id="KW-1185">Reference proteome</keyword>
<dbReference type="Gene3D" id="3.20.20.370">
    <property type="entry name" value="Glycoside hydrolase/deacetylase"/>
    <property type="match status" value="1"/>
</dbReference>
<dbReference type="PANTHER" id="PTHR34216">
    <property type="match status" value="1"/>
</dbReference>
<dbReference type="InterPro" id="IPR011330">
    <property type="entry name" value="Glyco_hydro/deAcase_b/a-brl"/>
</dbReference>
<dbReference type="CDD" id="cd10970">
    <property type="entry name" value="CE4_DAC_u1_6s"/>
    <property type="match status" value="1"/>
</dbReference>
<dbReference type="HOGENOM" id="CLU_500321_0_0_0"/>